<keyword evidence="1" id="KW-0472">Membrane</keyword>
<dbReference type="InterPro" id="IPR005625">
    <property type="entry name" value="PepSY-ass_TM"/>
</dbReference>
<feature type="transmembrane region" description="Helical" evidence="1">
    <location>
        <begin position="189"/>
        <end position="209"/>
    </location>
</feature>
<keyword evidence="1" id="KW-1133">Transmembrane helix</keyword>
<keyword evidence="3" id="KW-1185">Reference proteome</keyword>
<dbReference type="AlphaFoldDB" id="A0A366KUZ5"/>
<evidence type="ECO:0000313" key="3">
    <source>
        <dbReference type="Proteomes" id="UP000252081"/>
    </source>
</evidence>
<evidence type="ECO:0000256" key="1">
    <source>
        <dbReference type="SAM" id="Phobius"/>
    </source>
</evidence>
<proteinExistence type="predicted"/>
<sequence length="371" mass="42462">MKNRKFKNAVRNIHLWLGLATGLVVMIISITGALYIFEEEIRDFTQKDFRYVAVQQKPFVGLEKIISNFEKLSPKDQLRLIRIEDAIPNATVEITTKKAAVYYFNPYDATLVKKGTEDWLEVVEHIHISLLLGKTGEFIMQWSVVIFVIMLITGLILWFPGQMRLLKQSLTIKRKASFKRLNYDLHNVLGFYASIVLLVTALSGLYFAFKGVKNFASAFTGSKLGQGKAVVMAKPIQIDSVPLRYDKIYTEAKIKYPGAVSTNFSLRGKGELRLRMIYPYRWARNQNTFFYDEATGVMLRAKLYKNFNGADLIEATNYDLHTGRLLGLPNKIVSFLAALIAASLPVTGFIIWWKKRKKPRRKPAITVRHRP</sequence>
<evidence type="ECO:0000313" key="2">
    <source>
        <dbReference type="EMBL" id="RBQ05457.1"/>
    </source>
</evidence>
<comment type="caution">
    <text evidence="2">The sequence shown here is derived from an EMBL/GenBank/DDBJ whole genome shotgun (WGS) entry which is preliminary data.</text>
</comment>
<dbReference type="RefSeq" id="WP_113949808.1">
    <property type="nucleotide sequence ID" value="NZ_QNQU01000013.1"/>
</dbReference>
<feature type="transmembrane region" description="Helical" evidence="1">
    <location>
        <begin position="332"/>
        <end position="353"/>
    </location>
</feature>
<gene>
    <name evidence="2" type="ORF">DRW42_15820</name>
</gene>
<organism evidence="2 3">
    <name type="scientific">Pedobacter miscanthi</name>
    <dbReference type="NCBI Taxonomy" id="2259170"/>
    <lineage>
        <taxon>Bacteria</taxon>
        <taxon>Pseudomonadati</taxon>
        <taxon>Bacteroidota</taxon>
        <taxon>Sphingobacteriia</taxon>
        <taxon>Sphingobacteriales</taxon>
        <taxon>Sphingobacteriaceae</taxon>
        <taxon>Pedobacter</taxon>
    </lineage>
</organism>
<dbReference type="OrthoDB" id="111691at2"/>
<reference evidence="2 3" key="1">
    <citation type="submission" date="2018-07" db="EMBL/GenBank/DDBJ databases">
        <title>A draft genome of a endophytic bacteria, a new species of Pedobacter.</title>
        <authorList>
            <person name="Zhang Z.D."/>
            <person name="Chen Z.J."/>
        </authorList>
    </citation>
    <scope>NUCLEOTIDE SEQUENCE [LARGE SCALE GENOMIC DNA]</scope>
    <source>
        <strain evidence="2 3">RS10</strain>
    </source>
</reference>
<dbReference type="PANTHER" id="PTHR34219:SF3">
    <property type="entry name" value="BLL7967 PROTEIN"/>
    <property type="match status" value="1"/>
</dbReference>
<protein>
    <submittedName>
        <fullName evidence="2">PepSY domain-containing protein</fullName>
    </submittedName>
</protein>
<feature type="transmembrane region" description="Helical" evidence="1">
    <location>
        <begin position="12"/>
        <end position="37"/>
    </location>
</feature>
<dbReference type="Pfam" id="PF03929">
    <property type="entry name" value="PepSY_TM"/>
    <property type="match status" value="1"/>
</dbReference>
<accession>A0A366KUZ5</accession>
<dbReference type="EMBL" id="QNQU01000013">
    <property type="protein sequence ID" value="RBQ05457.1"/>
    <property type="molecule type" value="Genomic_DNA"/>
</dbReference>
<dbReference type="PANTHER" id="PTHR34219">
    <property type="entry name" value="IRON-REGULATED INNER MEMBRANE PROTEIN-RELATED"/>
    <property type="match status" value="1"/>
</dbReference>
<feature type="transmembrane region" description="Helical" evidence="1">
    <location>
        <begin position="139"/>
        <end position="159"/>
    </location>
</feature>
<name>A0A366KUZ5_9SPHI</name>
<keyword evidence="1" id="KW-0812">Transmembrane</keyword>
<dbReference type="Proteomes" id="UP000252081">
    <property type="component" value="Unassembled WGS sequence"/>
</dbReference>